<keyword evidence="7 12" id="KW-0472">Membrane</keyword>
<evidence type="ECO:0000256" key="3">
    <source>
        <dbReference type="ARBA" id="ARBA00022475"/>
    </source>
</evidence>
<feature type="transmembrane region" description="Helical" evidence="12">
    <location>
        <begin position="165"/>
        <end position="184"/>
    </location>
</feature>
<evidence type="ECO:0000313" key="15">
    <source>
        <dbReference type="Proteomes" id="UP001148838"/>
    </source>
</evidence>
<evidence type="ECO:0000256" key="4">
    <source>
        <dbReference type="ARBA" id="ARBA00022692"/>
    </source>
</evidence>
<feature type="transmembrane region" description="Helical" evidence="12">
    <location>
        <begin position="123"/>
        <end position="145"/>
    </location>
</feature>
<comment type="subcellular location">
    <subcellularLocation>
        <location evidence="1">Cell membrane</location>
        <topology evidence="1">Multi-pass membrane protein</topology>
    </subcellularLocation>
</comment>
<dbReference type="Gene3D" id="1.20.1070.10">
    <property type="entry name" value="Rhodopsin 7-helix transmembrane proteins"/>
    <property type="match status" value="1"/>
</dbReference>
<evidence type="ECO:0000259" key="13">
    <source>
        <dbReference type="PROSITE" id="PS50262"/>
    </source>
</evidence>
<gene>
    <name evidence="14" type="ORF">ANN_20581</name>
</gene>
<evidence type="ECO:0000256" key="2">
    <source>
        <dbReference type="ARBA" id="ARBA00010663"/>
    </source>
</evidence>
<sequence>MFNIRKPSGIFWIFTVKEDRLHYDVKQDILWLMHFSLCFQCSSSTRCFPTSTAPRRSNESQCPILHQQGGARQSSAIKKTSVSKFIRKKTSQNSSSAPCNNSGGMTLSHHKKLRFALAKERKASTTLGIIMSAFTVCWLPFFVLALVRPFLRDEPSPIPPSLSSLFLWLGYANSLLNPIIYATLNRDFRKPFQQILFFRCGSLNHMMREEFYQSQYGDPEHHYCVINSSQQYQTTREEDAEETPAGAATECVEPDRPTSSASPRADESFL</sequence>
<proteinExistence type="inferred from homology"/>
<evidence type="ECO:0000256" key="11">
    <source>
        <dbReference type="SAM" id="MobiDB-lite"/>
    </source>
</evidence>
<evidence type="ECO:0000313" key="14">
    <source>
        <dbReference type="EMBL" id="KAJ4431972.1"/>
    </source>
</evidence>
<accession>A0ABQ8SDD8</accession>
<evidence type="ECO:0000256" key="1">
    <source>
        <dbReference type="ARBA" id="ARBA00004651"/>
    </source>
</evidence>
<keyword evidence="5 12" id="KW-1133">Transmembrane helix</keyword>
<dbReference type="Proteomes" id="UP001148838">
    <property type="component" value="Unassembled WGS sequence"/>
</dbReference>
<dbReference type="PRINTS" id="PR00237">
    <property type="entry name" value="GPCRRHODOPSN"/>
</dbReference>
<protein>
    <recommendedName>
        <fullName evidence="13">G-protein coupled receptors family 1 profile domain-containing protein</fullName>
    </recommendedName>
</protein>
<evidence type="ECO:0000256" key="6">
    <source>
        <dbReference type="ARBA" id="ARBA00023040"/>
    </source>
</evidence>
<dbReference type="EMBL" id="JAJSOF020000029">
    <property type="protein sequence ID" value="KAJ4431972.1"/>
    <property type="molecule type" value="Genomic_DNA"/>
</dbReference>
<keyword evidence="8" id="KW-1015">Disulfide bond</keyword>
<dbReference type="SUPFAM" id="SSF81321">
    <property type="entry name" value="Family A G protein-coupled receptor-like"/>
    <property type="match status" value="1"/>
</dbReference>
<comment type="similarity">
    <text evidence="2">Belongs to the G-protein coupled receptor 1 family.</text>
</comment>
<dbReference type="PANTHER" id="PTHR24248">
    <property type="entry name" value="ADRENERGIC RECEPTOR-RELATED G-PROTEIN COUPLED RECEPTOR"/>
    <property type="match status" value="1"/>
</dbReference>
<feature type="domain" description="G-protein coupled receptors family 1 profile" evidence="13">
    <location>
        <begin position="86"/>
        <end position="181"/>
    </location>
</feature>
<name>A0ABQ8SDD8_PERAM</name>
<keyword evidence="10" id="KW-0807">Transducer</keyword>
<feature type="region of interest" description="Disordered" evidence="11">
    <location>
        <begin position="232"/>
        <end position="270"/>
    </location>
</feature>
<keyword evidence="9" id="KW-0675">Receptor</keyword>
<evidence type="ECO:0000256" key="5">
    <source>
        <dbReference type="ARBA" id="ARBA00022989"/>
    </source>
</evidence>
<evidence type="ECO:0000256" key="10">
    <source>
        <dbReference type="ARBA" id="ARBA00023224"/>
    </source>
</evidence>
<keyword evidence="3" id="KW-1003">Cell membrane</keyword>
<dbReference type="InterPro" id="IPR017452">
    <property type="entry name" value="GPCR_Rhodpsn_7TM"/>
</dbReference>
<dbReference type="InterPro" id="IPR000276">
    <property type="entry name" value="GPCR_Rhodpsn"/>
</dbReference>
<evidence type="ECO:0000256" key="9">
    <source>
        <dbReference type="ARBA" id="ARBA00023170"/>
    </source>
</evidence>
<comment type="caution">
    <text evidence="14">The sequence shown here is derived from an EMBL/GenBank/DDBJ whole genome shotgun (WGS) entry which is preliminary data.</text>
</comment>
<dbReference type="PROSITE" id="PS50262">
    <property type="entry name" value="G_PROTEIN_RECEP_F1_2"/>
    <property type="match status" value="1"/>
</dbReference>
<dbReference type="Pfam" id="PF00001">
    <property type="entry name" value="7tm_1"/>
    <property type="match status" value="1"/>
</dbReference>
<dbReference type="PANTHER" id="PTHR24248:SF199">
    <property type="entry name" value="IP13425P-RELATED"/>
    <property type="match status" value="1"/>
</dbReference>
<keyword evidence="15" id="KW-1185">Reference proteome</keyword>
<evidence type="ECO:0000256" key="7">
    <source>
        <dbReference type="ARBA" id="ARBA00023136"/>
    </source>
</evidence>
<evidence type="ECO:0000256" key="8">
    <source>
        <dbReference type="ARBA" id="ARBA00023157"/>
    </source>
</evidence>
<organism evidence="14 15">
    <name type="scientific">Periplaneta americana</name>
    <name type="common">American cockroach</name>
    <name type="synonym">Blatta americana</name>
    <dbReference type="NCBI Taxonomy" id="6978"/>
    <lineage>
        <taxon>Eukaryota</taxon>
        <taxon>Metazoa</taxon>
        <taxon>Ecdysozoa</taxon>
        <taxon>Arthropoda</taxon>
        <taxon>Hexapoda</taxon>
        <taxon>Insecta</taxon>
        <taxon>Pterygota</taxon>
        <taxon>Neoptera</taxon>
        <taxon>Polyneoptera</taxon>
        <taxon>Dictyoptera</taxon>
        <taxon>Blattodea</taxon>
        <taxon>Blattoidea</taxon>
        <taxon>Blattidae</taxon>
        <taxon>Blattinae</taxon>
        <taxon>Periplaneta</taxon>
    </lineage>
</organism>
<keyword evidence="6" id="KW-0297">G-protein coupled receptor</keyword>
<reference evidence="14 15" key="1">
    <citation type="journal article" date="2022" name="Allergy">
        <title>Genome assembly and annotation of Periplaneta americana reveal a comprehensive cockroach allergen profile.</title>
        <authorList>
            <person name="Wang L."/>
            <person name="Xiong Q."/>
            <person name="Saelim N."/>
            <person name="Wang L."/>
            <person name="Nong W."/>
            <person name="Wan A.T."/>
            <person name="Shi M."/>
            <person name="Liu X."/>
            <person name="Cao Q."/>
            <person name="Hui J.H.L."/>
            <person name="Sookrung N."/>
            <person name="Leung T.F."/>
            <person name="Tungtrongchitr A."/>
            <person name="Tsui S.K.W."/>
        </authorList>
    </citation>
    <scope>NUCLEOTIDE SEQUENCE [LARGE SCALE GENOMIC DNA]</scope>
    <source>
        <strain evidence="14">PWHHKU_190912</strain>
    </source>
</reference>
<keyword evidence="4 12" id="KW-0812">Transmembrane</keyword>
<evidence type="ECO:0000256" key="12">
    <source>
        <dbReference type="SAM" id="Phobius"/>
    </source>
</evidence>